<evidence type="ECO:0000313" key="1">
    <source>
        <dbReference type="EMBL" id="QHT33102.1"/>
    </source>
</evidence>
<name>A0A6C0EWH2_9ZZZZ</name>
<dbReference type="EMBL" id="MN738958">
    <property type="protein sequence ID" value="QHT33102.1"/>
    <property type="molecule type" value="Genomic_DNA"/>
</dbReference>
<proteinExistence type="predicted"/>
<accession>A0A6C0EWH2</accession>
<protein>
    <submittedName>
        <fullName evidence="1">Uncharacterized protein</fullName>
    </submittedName>
</protein>
<reference evidence="1" key="1">
    <citation type="journal article" date="2020" name="Nature">
        <title>Giant virus diversity and host interactions through global metagenomics.</title>
        <authorList>
            <person name="Schulz F."/>
            <person name="Roux S."/>
            <person name="Paez-Espino D."/>
            <person name="Jungbluth S."/>
            <person name="Walsh D.A."/>
            <person name="Denef V.J."/>
            <person name="McMahon K.D."/>
            <person name="Konstantinidis K.T."/>
            <person name="Eloe-Fadrosh E.A."/>
            <person name="Kyrpides N.C."/>
            <person name="Woyke T."/>
        </authorList>
    </citation>
    <scope>NUCLEOTIDE SEQUENCE</scope>
    <source>
        <strain evidence="1">GVMAG-M-3300009161-34</strain>
    </source>
</reference>
<organism evidence="1">
    <name type="scientific">viral metagenome</name>
    <dbReference type="NCBI Taxonomy" id="1070528"/>
    <lineage>
        <taxon>unclassified sequences</taxon>
        <taxon>metagenomes</taxon>
        <taxon>organismal metagenomes</taxon>
    </lineage>
</organism>
<sequence>MSNIARKYYCRICDYTSGQKTHIDYHRGTDRHAAKCVELAERIKKDRTLYYKYVTELDIVEDDDKTVIELRKEIIDKLSSIYTSESKLEEYQQEYQQEYQTEVPIYLNHELTQFTLGKTEQTLNSIIERYLINSISPNSHIIQIIITNKSLGETTQWQVRTKNRMNQYENIDVDILSSDGKSEYHNIHKFISKITMAKTKAELPNILIVCFHKKRIEDILTLFKMFCGPTMMIQNAKLKFHLSFDEVDANMGLCSIFLATYKKYMKLLIAIEFITASPYEKFWKMLHDNDIFKLLNPHNSGKKNKQYLDENSYEDYLNNYFQIKDHVHLICNLVTGNPLEYIEYVFENMCPIFENDIDGTQKKIREIPYINMNDGVRKIIFSPAHLYREKRGVGSHEEVVQFYNQKGFTVFLSNGTFKGFIEPTGERTTLEDFNHYNNVSGELRDTMRKWAEMYPTTNIAITGYWTIERGITFQTDGFNFTHAIISDYHAILLNKLIQLIGRTTGNKLYIQHRCNIICPQHIIDTVNTLVNKTIELRTENPANYNSTDFSDKNSSIPVKLTFVDDAHREKCFAAINCKRGYKQHLHSLLKEGYQSGKIILEDRNNIHVFTQDSKDKTGATKLFDDIHKSISNVKVYTLSDTSPQSRRFAQFNSAFNTYKPTSQTGGVGEYSIDMAKDKYEHNGFINEVNIAWITFRHEQ</sequence>
<dbReference type="AlphaFoldDB" id="A0A6C0EWH2"/>